<dbReference type="VEuPathDB" id="FungiDB:CNBG_1177"/>
<reference evidence="3 4" key="2">
    <citation type="journal article" date="2018" name="Proc. Natl. Acad. Sci.">
        <title>RNAi is a critical determinant of centromere evolution in closely related fungi.</title>
        <authorList>
            <person name="Yadav V."/>
            <person name="Sun S."/>
            <person name="Billmyre R.B."/>
            <person name="Thimmappa B.C."/>
            <person name="Shea T."/>
            <person name="Lintner R."/>
            <person name="Bakkeren G."/>
            <person name="Cuomo C.A."/>
            <person name="Heitman J."/>
            <person name="Sanyal K."/>
        </authorList>
    </citation>
    <scope>NUCLEOTIDE SEQUENCE [LARGE SCALE GENOMIC DNA]</scope>
    <source>
        <strain evidence="3 4">R265</strain>
    </source>
</reference>
<feature type="region of interest" description="Disordered" evidence="2">
    <location>
        <begin position="210"/>
        <end position="229"/>
    </location>
</feature>
<dbReference type="Proteomes" id="UP000029445">
    <property type="component" value="Chromosome 3"/>
</dbReference>
<feature type="compositionally biased region" description="Polar residues" evidence="2">
    <location>
        <begin position="838"/>
        <end position="850"/>
    </location>
</feature>
<feature type="coiled-coil region" evidence="1">
    <location>
        <begin position="341"/>
        <end position="375"/>
    </location>
</feature>
<evidence type="ECO:0000256" key="1">
    <source>
        <dbReference type="SAM" id="Coils"/>
    </source>
</evidence>
<feature type="region of interest" description="Disordered" evidence="2">
    <location>
        <begin position="818"/>
        <end position="897"/>
    </location>
</feature>
<dbReference type="RefSeq" id="XP_062881290.1">
    <property type="nucleotide sequence ID" value="XM_063025335.1"/>
</dbReference>
<dbReference type="OrthoDB" id="2592022at2759"/>
<feature type="compositionally biased region" description="Basic and acidic residues" evidence="2">
    <location>
        <begin position="871"/>
        <end position="891"/>
    </location>
</feature>
<proteinExistence type="predicted"/>
<feature type="coiled-coil region" evidence="1">
    <location>
        <begin position="494"/>
        <end position="521"/>
    </location>
</feature>
<dbReference type="OMA" id="QHEAHAT"/>
<accession>A0A095C6K8</accession>
<keyword evidence="4" id="KW-1185">Reference proteome</keyword>
<evidence type="ECO:0000313" key="3">
    <source>
        <dbReference type="EMBL" id="KGB75339.1"/>
    </source>
</evidence>
<keyword evidence="1" id="KW-0175">Coiled coil</keyword>
<feature type="coiled-coil region" evidence="1">
    <location>
        <begin position="48"/>
        <end position="75"/>
    </location>
</feature>
<dbReference type="EMBL" id="CP025761">
    <property type="protein sequence ID" value="KGB75339.1"/>
    <property type="molecule type" value="Genomic_DNA"/>
</dbReference>
<evidence type="ECO:0000313" key="4">
    <source>
        <dbReference type="Proteomes" id="UP000029445"/>
    </source>
</evidence>
<name>A0A095C6K8_CRYD2</name>
<evidence type="ECO:0000256" key="2">
    <source>
        <dbReference type="SAM" id="MobiDB-lite"/>
    </source>
</evidence>
<feature type="coiled-coil region" evidence="1">
    <location>
        <begin position="102"/>
        <end position="129"/>
    </location>
</feature>
<feature type="compositionally biased region" description="Polar residues" evidence="2">
    <location>
        <begin position="818"/>
        <end position="827"/>
    </location>
</feature>
<dbReference type="KEGG" id="cdeu:CNBG_1177"/>
<dbReference type="HOGENOM" id="CLU_322367_0_0_1"/>
<protein>
    <submittedName>
        <fullName evidence="3">Uncharacterized protein</fullName>
    </submittedName>
</protein>
<sequence length="897" mass="99955">MSEPPPTPTLPTTHPLILELSSLRAQLSQYQYASHQTGIQLQSARLELALTRENEQGLLKRIEALQKEVDVLRANPAPPPIPPTSTALTELSLAHRRLSSKLDFAESQLAENSLQLAHAQQEIHRLVKEREGDRAVINELRRVEDEREEEIEWERSERRKVEEQKKLVDLALQEYRELVHKLDPAAVPPAIPTTSTSAFFTPSLVNPKIEGESDPTACSSALPPPASQISPSETISNLLIGQRGVHQLFNDFSTTLTAKDRQIGSLQTHLESLEFSLSSLKDQLAAETLKRVDAEEEKNKAQRDDKSAAMVVERYMTFTQKTHATVHMHLDNLRTRSNATITSLRGELAAYKTRLADERERSSKLREALDELSEGMSRESAGRRREVALRLKMIAQEEKRARKTESWLEHVRRMREGVDGVVLEADILNSLVDEGIEAVGEGGAEDVTPDKQRSWRGIVSSLRKKKKESLDGKGGERDPTEESLARTLLAEELVTTLVQDLQAETEKRMELERQRVEWLAREAVEGVKVEDEGDGQIMFDLEDHTTPDIKPSEISEEKVEEVPAELEEDSPAEQLAPQPSHFVSELHTLFEPLIVRYTPLQKTLHDLSISLASLRSSLSISTPLTPAIRQSSKKSTFLPLARLPTTGSPLSKEMSTSATLSTLLDALHEVIEDARVDVEIALADTERVHRGFEALLNVIPGQGKDGEQKQVMEEVHEYVAAKSDGEEWKRLNCKIGDIEGDLAGLKRVLHEMEGMEVAQVDKEGEDDGNSNKKKGKDKEDKNIWHGIHLKTISLQPRQPSPLPTPLVSSFDDLTAQFPFSPNGSSASDGAEPRRRTASMLSSVGNMSRSFSAGVIGAPRRVSGLASGLYRASDKDRDERLKEGLLKGRDKIEEDDVE</sequence>
<reference evidence="3 4" key="1">
    <citation type="journal article" date="2011" name="MBio">
        <title>Genome variation in Cryptococcus gattii, an emerging pathogen of immunocompetent hosts.</title>
        <authorList>
            <person name="D'Souza C.A."/>
            <person name="Kronstad J.W."/>
            <person name="Taylor G."/>
            <person name="Warren R."/>
            <person name="Yuen M."/>
            <person name="Hu G."/>
            <person name="Jung W.H."/>
            <person name="Sham A."/>
            <person name="Kidd S.E."/>
            <person name="Tangen K."/>
            <person name="Lee N."/>
            <person name="Zeilmaker T."/>
            <person name="Sawkins J."/>
            <person name="McVicker G."/>
            <person name="Shah S."/>
            <person name="Gnerre S."/>
            <person name="Griggs A."/>
            <person name="Zeng Q."/>
            <person name="Bartlett K."/>
            <person name="Li W."/>
            <person name="Wang X."/>
            <person name="Heitman J."/>
            <person name="Stajich J.E."/>
            <person name="Fraser J.A."/>
            <person name="Meyer W."/>
            <person name="Carter D."/>
            <person name="Schein J."/>
            <person name="Krzywinski M."/>
            <person name="Kwon-Chung K.J."/>
            <person name="Varma A."/>
            <person name="Wang J."/>
            <person name="Brunham R."/>
            <person name="Fyfe M."/>
            <person name="Ouellette B.F."/>
            <person name="Siddiqui A."/>
            <person name="Marra M."/>
            <person name="Jones S."/>
            <person name="Holt R."/>
            <person name="Birren B.W."/>
            <person name="Galagan J.E."/>
            <person name="Cuomo C.A."/>
        </authorList>
    </citation>
    <scope>NUCLEOTIDE SEQUENCE [LARGE SCALE GENOMIC DNA]</scope>
    <source>
        <strain evidence="3 4">R265</strain>
    </source>
</reference>
<organism evidence="3 4">
    <name type="scientific">Cryptococcus deuterogattii (strain R265)</name>
    <name type="common">Cryptococcus gattii VGII (strain R265)</name>
    <dbReference type="NCBI Taxonomy" id="294750"/>
    <lineage>
        <taxon>Eukaryota</taxon>
        <taxon>Fungi</taxon>
        <taxon>Dikarya</taxon>
        <taxon>Basidiomycota</taxon>
        <taxon>Agaricomycotina</taxon>
        <taxon>Tremellomycetes</taxon>
        <taxon>Tremellales</taxon>
        <taxon>Cryptococcaceae</taxon>
        <taxon>Cryptococcus</taxon>
        <taxon>Cryptococcus gattii species complex</taxon>
    </lineage>
</organism>
<dbReference type="STRING" id="294750.A0A095C6K8"/>
<dbReference type="GeneID" id="88177495"/>
<feature type="coiled-coil region" evidence="1">
    <location>
        <begin position="277"/>
        <end position="305"/>
    </location>
</feature>
<gene>
    <name evidence="3" type="ORF">CNBG_1177</name>
</gene>
<feature type="region of interest" description="Disordered" evidence="2">
    <location>
        <begin position="756"/>
        <end position="782"/>
    </location>
</feature>
<dbReference type="AlphaFoldDB" id="A0A095C6K8"/>